<evidence type="ECO:0000313" key="2">
    <source>
        <dbReference type="Proteomes" id="UP000092600"/>
    </source>
</evidence>
<proteinExistence type="predicted"/>
<sequence>MPQDRLEPLLGEVRFVRYRMAKSRDLNQCSASDHQPTTAGSLFTKYRPKKVAACIQTPLRGNVTITVRSPQSSIHPFRRLPQPYRVRAVSISSHQPAGSYGLLPIERRSDCVPDRKKGEDVGLICEELGFLFGERTFPIGAIWSIGCMSKHLEKIKEEYEAPRNYMNGWQTNRAKEDTRKDASEDPVLAKDMNSISVASLYLYKLVKYPRFAAGSKICTKTQ</sequence>
<gene>
    <name evidence="1" type="ORF">ACMD2_19554</name>
</gene>
<dbReference type="Proteomes" id="UP000092600">
    <property type="component" value="Unassembled WGS sequence"/>
</dbReference>
<dbReference type="AlphaFoldDB" id="A0A199UIK9"/>
<evidence type="ECO:0000313" key="1">
    <source>
        <dbReference type="EMBL" id="OAY64541.1"/>
    </source>
</evidence>
<dbReference type="EMBL" id="LSRQ01007821">
    <property type="protein sequence ID" value="OAY64541.1"/>
    <property type="molecule type" value="Genomic_DNA"/>
</dbReference>
<protein>
    <submittedName>
        <fullName evidence="1">Uncharacterized protein</fullName>
    </submittedName>
</protein>
<reference evidence="1 2" key="1">
    <citation type="journal article" date="2016" name="DNA Res.">
        <title>The draft genome of MD-2 pineapple using hybrid error correction of long reads.</title>
        <authorList>
            <person name="Redwan R.M."/>
            <person name="Saidin A."/>
            <person name="Kumar S.V."/>
        </authorList>
    </citation>
    <scope>NUCLEOTIDE SEQUENCE [LARGE SCALE GENOMIC DNA]</scope>
    <source>
        <strain evidence="2">cv. MD2</strain>
        <tissue evidence="1">Leaf</tissue>
    </source>
</reference>
<comment type="caution">
    <text evidence="1">The sequence shown here is derived from an EMBL/GenBank/DDBJ whole genome shotgun (WGS) entry which is preliminary data.</text>
</comment>
<name>A0A199UIK9_ANACO</name>
<accession>A0A199UIK9</accession>
<organism evidence="1 2">
    <name type="scientific">Ananas comosus</name>
    <name type="common">Pineapple</name>
    <name type="synonym">Ananas ananas</name>
    <dbReference type="NCBI Taxonomy" id="4615"/>
    <lineage>
        <taxon>Eukaryota</taxon>
        <taxon>Viridiplantae</taxon>
        <taxon>Streptophyta</taxon>
        <taxon>Embryophyta</taxon>
        <taxon>Tracheophyta</taxon>
        <taxon>Spermatophyta</taxon>
        <taxon>Magnoliopsida</taxon>
        <taxon>Liliopsida</taxon>
        <taxon>Poales</taxon>
        <taxon>Bromeliaceae</taxon>
        <taxon>Bromelioideae</taxon>
        <taxon>Ananas</taxon>
    </lineage>
</organism>